<dbReference type="EMBL" id="CP051167">
    <property type="protein sequence ID" value="QIZ70878.1"/>
    <property type="molecule type" value="Genomic_DNA"/>
</dbReference>
<evidence type="ECO:0000313" key="2">
    <source>
        <dbReference type="EMBL" id="QIZ70878.1"/>
    </source>
</evidence>
<feature type="domain" description="EAL" evidence="1">
    <location>
        <begin position="98"/>
        <end position="349"/>
    </location>
</feature>
<name>A0A6H1TW95_9CYAN</name>
<reference evidence="2 3" key="1">
    <citation type="submission" date="2020-04" db="EMBL/GenBank/DDBJ databases">
        <authorList>
            <person name="Basu S."/>
            <person name="Maruthanayagam V."/>
            <person name="Chakraborty S."/>
            <person name="Pramanik A."/>
            <person name="Mukherjee J."/>
            <person name="Brink B."/>
        </authorList>
    </citation>
    <scope>NUCLEOTIDE SEQUENCE [LARGE SCALE GENOMIC DNA]</scope>
    <source>
        <strain evidence="2 3">AP17</strain>
    </source>
</reference>
<dbReference type="SUPFAM" id="SSF141868">
    <property type="entry name" value="EAL domain-like"/>
    <property type="match status" value="1"/>
</dbReference>
<dbReference type="CDD" id="cd01948">
    <property type="entry name" value="EAL"/>
    <property type="match status" value="1"/>
</dbReference>
<dbReference type="PANTHER" id="PTHR33121:SF76">
    <property type="entry name" value="SIGNALING PROTEIN"/>
    <property type="match status" value="1"/>
</dbReference>
<dbReference type="Proteomes" id="UP000500857">
    <property type="component" value="Chromosome"/>
</dbReference>
<dbReference type="AlphaFoldDB" id="A0A6H1TW95"/>
<organism evidence="2 3">
    <name type="scientific">Oxynema aestuarii AP17</name>
    <dbReference type="NCBI Taxonomy" id="2064643"/>
    <lineage>
        <taxon>Bacteria</taxon>
        <taxon>Bacillati</taxon>
        <taxon>Cyanobacteriota</taxon>
        <taxon>Cyanophyceae</taxon>
        <taxon>Oscillatoriophycideae</taxon>
        <taxon>Oscillatoriales</taxon>
        <taxon>Oscillatoriaceae</taxon>
        <taxon>Oxynema</taxon>
        <taxon>Oxynema aestuarii</taxon>
    </lineage>
</organism>
<dbReference type="PANTHER" id="PTHR33121">
    <property type="entry name" value="CYCLIC DI-GMP PHOSPHODIESTERASE PDEF"/>
    <property type="match status" value="1"/>
</dbReference>
<accession>A0A6H1TW95</accession>
<dbReference type="KEGG" id="oxy:HCG48_10005"/>
<dbReference type="Gene3D" id="3.20.20.450">
    <property type="entry name" value="EAL domain"/>
    <property type="match status" value="1"/>
</dbReference>
<dbReference type="InterPro" id="IPR035919">
    <property type="entry name" value="EAL_sf"/>
</dbReference>
<dbReference type="Pfam" id="PF00563">
    <property type="entry name" value="EAL"/>
    <property type="match status" value="1"/>
</dbReference>
<keyword evidence="3" id="KW-1185">Reference proteome</keyword>
<dbReference type="RefSeq" id="WP_168569033.1">
    <property type="nucleotide sequence ID" value="NZ_CP051167.1"/>
</dbReference>
<dbReference type="InterPro" id="IPR001633">
    <property type="entry name" value="EAL_dom"/>
</dbReference>
<dbReference type="PROSITE" id="PS50883">
    <property type="entry name" value="EAL"/>
    <property type="match status" value="1"/>
</dbReference>
<dbReference type="SMART" id="SM00052">
    <property type="entry name" value="EAL"/>
    <property type="match status" value="1"/>
</dbReference>
<proteinExistence type="predicted"/>
<sequence>MSDVNRAIDWPTLLIQPHDAETQQYLEKLGFQSVPPVPQLQYLKLPKQELADLFLKLSDELSETAQSVSRFFITHLSLNSPELLVEFLQAQPLSCVTHCVRQAWFLRLLVRGSIFFEYQPIFHLVSGELVAYECLARSRGDRGEYFSGGQLIEAAVTTQLSREFDELARQICLDSIAQKNSHHNFFINILPNAIVANPQSIADNLQQVLELGLKPEQIVFELTEVEVLAKSDELSQLIHQIRDWGFGIAVDDLCGSVCVDHYAMEFRPDVVKLDRRLVDGCSQYTLKQTLIKSLLESAHQEGILVLAEGLEQQADIDFCRELGVDFAQGFGLGRPSPNLLQQPLELIPFPLSKAS</sequence>
<protein>
    <submittedName>
        <fullName evidence="2">EAL domain-containing protein</fullName>
    </submittedName>
</protein>
<gene>
    <name evidence="2" type="ORF">HCG48_10005</name>
</gene>
<evidence type="ECO:0000313" key="3">
    <source>
        <dbReference type="Proteomes" id="UP000500857"/>
    </source>
</evidence>
<dbReference type="GO" id="GO:0071111">
    <property type="term" value="F:cyclic-guanylate-specific phosphodiesterase activity"/>
    <property type="evidence" value="ECO:0007669"/>
    <property type="project" value="InterPro"/>
</dbReference>
<dbReference type="InterPro" id="IPR050706">
    <property type="entry name" value="Cyclic-di-GMP_PDE-like"/>
</dbReference>
<evidence type="ECO:0000259" key="1">
    <source>
        <dbReference type="PROSITE" id="PS50883"/>
    </source>
</evidence>